<dbReference type="NCBIfam" id="TIGR00231">
    <property type="entry name" value="small_GTP"/>
    <property type="match status" value="1"/>
</dbReference>
<dbReference type="GO" id="GO:0003924">
    <property type="term" value="F:GTPase activity"/>
    <property type="evidence" value="ECO:0007669"/>
    <property type="project" value="InterPro"/>
</dbReference>
<evidence type="ECO:0000313" key="4">
    <source>
        <dbReference type="EMBL" id="GAI83115.1"/>
    </source>
</evidence>
<evidence type="ECO:0000256" key="2">
    <source>
        <dbReference type="ARBA" id="ARBA00023134"/>
    </source>
</evidence>
<dbReference type="AlphaFoldDB" id="X1T6D2"/>
<accession>X1T6D2</accession>
<dbReference type="GO" id="GO:0005525">
    <property type="term" value="F:GTP binding"/>
    <property type="evidence" value="ECO:0007669"/>
    <property type="project" value="UniProtKB-KW"/>
</dbReference>
<dbReference type="InterPro" id="IPR005225">
    <property type="entry name" value="Small_GTP-bd"/>
</dbReference>
<evidence type="ECO:0000256" key="1">
    <source>
        <dbReference type="ARBA" id="ARBA00022741"/>
    </source>
</evidence>
<dbReference type="PROSITE" id="PS51722">
    <property type="entry name" value="G_TR_2"/>
    <property type="match status" value="1"/>
</dbReference>
<evidence type="ECO:0000259" key="3">
    <source>
        <dbReference type="PROSITE" id="PS51722"/>
    </source>
</evidence>
<comment type="caution">
    <text evidence="4">The sequence shown here is derived from an EMBL/GenBank/DDBJ whole genome shotgun (WGS) entry which is preliminary data.</text>
</comment>
<dbReference type="SUPFAM" id="SSF52540">
    <property type="entry name" value="P-loop containing nucleoside triphosphate hydrolases"/>
    <property type="match status" value="1"/>
</dbReference>
<dbReference type="GO" id="GO:0032790">
    <property type="term" value="P:ribosome disassembly"/>
    <property type="evidence" value="ECO:0007669"/>
    <property type="project" value="TreeGrafter"/>
</dbReference>
<dbReference type="InterPro" id="IPR000795">
    <property type="entry name" value="T_Tr_GTP-bd_dom"/>
</dbReference>
<organism evidence="4">
    <name type="scientific">marine sediment metagenome</name>
    <dbReference type="NCBI Taxonomy" id="412755"/>
    <lineage>
        <taxon>unclassified sequences</taxon>
        <taxon>metagenomes</taxon>
        <taxon>ecological metagenomes</taxon>
    </lineage>
</organism>
<name>X1T6D2_9ZZZZ</name>
<feature type="non-terminal residue" evidence="4">
    <location>
        <position position="1"/>
    </location>
</feature>
<dbReference type="Pfam" id="PF00009">
    <property type="entry name" value="GTP_EFTU"/>
    <property type="match status" value="1"/>
</dbReference>
<feature type="domain" description="Tr-type G" evidence="3">
    <location>
        <begin position="3"/>
        <end position="182"/>
    </location>
</feature>
<keyword evidence="1" id="KW-0547">Nucleotide-binding</keyword>
<sequence length="182" mass="19790">GLENIRNLALLSHCGAGKTSVSEAILFTAGAITRFGKVNDGTTTSDYDPSEVKRKISLTLTILPCQWEETKINLIDTPGYSDFVGEVKAAIRVSEGAIIVVCAASGVEVGSEQVWAYSEEANLPRLIFVNKMDRENADFYKTLEQVQSKFGARCIPLQLPIGAHNDFQGIVDLLTMKSYIGS</sequence>
<gene>
    <name evidence="4" type="ORF">S12H4_12280</name>
</gene>
<dbReference type="EMBL" id="BARW01005773">
    <property type="protein sequence ID" value="GAI83115.1"/>
    <property type="molecule type" value="Genomic_DNA"/>
</dbReference>
<proteinExistence type="predicted"/>
<dbReference type="PRINTS" id="PR00315">
    <property type="entry name" value="ELONGATNFCT"/>
</dbReference>
<dbReference type="PANTHER" id="PTHR43261">
    <property type="entry name" value="TRANSLATION ELONGATION FACTOR G-RELATED"/>
    <property type="match status" value="1"/>
</dbReference>
<dbReference type="Gene3D" id="3.40.50.300">
    <property type="entry name" value="P-loop containing nucleotide triphosphate hydrolases"/>
    <property type="match status" value="2"/>
</dbReference>
<reference evidence="4" key="1">
    <citation type="journal article" date="2014" name="Front. Microbiol.">
        <title>High frequency of phylogenetically diverse reductive dehalogenase-homologous genes in deep subseafloor sedimentary metagenomes.</title>
        <authorList>
            <person name="Kawai M."/>
            <person name="Futagami T."/>
            <person name="Toyoda A."/>
            <person name="Takaki Y."/>
            <person name="Nishi S."/>
            <person name="Hori S."/>
            <person name="Arai W."/>
            <person name="Tsubouchi T."/>
            <person name="Morono Y."/>
            <person name="Uchiyama I."/>
            <person name="Ito T."/>
            <person name="Fujiyama A."/>
            <person name="Inagaki F."/>
            <person name="Takami H."/>
        </authorList>
    </citation>
    <scope>NUCLEOTIDE SEQUENCE</scope>
    <source>
        <strain evidence="4">Expedition CK06-06</strain>
    </source>
</reference>
<feature type="non-terminal residue" evidence="4">
    <location>
        <position position="182"/>
    </location>
</feature>
<dbReference type="InterPro" id="IPR027417">
    <property type="entry name" value="P-loop_NTPase"/>
</dbReference>
<dbReference type="PANTHER" id="PTHR43261:SF6">
    <property type="entry name" value="ELONGATION FACTOR G-LIKE PROTEIN"/>
    <property type="match status" value="1"/>
</dbReference>
<keyword evidence="2" id="KW-0342">GTP-binding</keyword>
<protein>
    <recommendedName>
        <fullName evidence="3">Tr-type G domain-containing protein</fullName>
    </recommendedName>
</protein>